<evidence type="ECO:0000256" key="10">
    <source>
        <dbReference type="ARBA" id="ARBA00023157"/>
    </source>
</evidence>
<name>A0A9P4QMG7_9PLEO</name>
<evidence type="ECO:0000256" key="2">
    <source>
        <dbReference type="ARBA" id="ARBA00004613"/>
    </source>
</evidence>
<accession>A0A9P4QMG7</accession>
<reference evidence="18" key="1">
    <citation type="journal article" date="2020" name="Stud. Mycol.">
        <title>101 Dothideomycetes genomes: a test case for predicting lifestyles and emergence of pathogens.</title>
        <authorList>
            <person name="Haridas S."/>
            <person name="Albert R."/>
            <person name="Binder M."/>
            <person name="Bloem J."/>
            <person name="Labutti K."/>
            <person name="Salamov A."/>
            <person name="Andreopoulos B."/>
            <person name="Baker S."/>
            <person name="Barry K."/>
            <person name="Bills G."/>
            <person name="Bluhm B."/>
            <person name="Cannon C."/>
            <person name="Castanera R."/>
            <person name="Culley D."/>
            <person name="Daum C."/>
            <person name="Ezra D."/>
            <person name="Gonzalez J."/>
            <person name="Henrissat B."/>
            <person name="Kuo A."/>
            <person name="Liang C."/>
            <person name="Lipzen A."/>
            <person name="Lutzoni F."/>
            <person name="Magnuson J."/>
            <person name="Mondo S."/>
            <person name="Nolan M."/>
            <person name="Ohm R."/>
            <person name="Pangilinan J."/>
            <person name="Park H.-J."/>
            <person name="Ramirez L."/>
            <person name="Alfaro M."/>
            <person name="Sun H."/>
            <person name="Tritt A."/>
            <person name="Yoshinaga Y."/>
            <person name="Zwiers L.-H."/>
            <person name="Turgeon B."/>
            <person name="Goodwin S."/>
            <person name="Spatafora J."/>
            <person name="Crous P."/>
            <person name="Grigoriev I."/>
        </authorList>
    </citation>
    <scope>NUCLEOTIDE SEQUENCE</scope>
    <source>
        <strain evidence="18">CBS 125425</strain>
    </source>
</reference>
<dbReference type="GO" id="GO:0005576">
    <property type="term" value="C:extracellular region"/>
    <property type="evidence" value="ECO:0007669"/>
    <property type="project" value="UniProtKB-SubCell"/>
</dbReference>
<evidence type="ECO:0000256" key="8">
    <source>
        <dbReference type="ARBA" id="ARBA00023008"/>
    </source>
</evidence>
<dbReference type="PANTHER" id="PTHR33353:SF10">
    <property type="entry name" value="ENDO-BETA-1,4-GLUCANASE D"/>
    <property type="match status" value="1"/>
</dbReference>
<gene>
    <name evidence="18" type="ORF">EJ04DRAFT_580177</name>
</gene>
<feature type="signal peptide" evidence="16">
    <location>
        <begin position="1"/>
        <end position="19"/>
    </location>
</feature>
<dbReference type="InterPro" id="IPR005103">
    <property type="entry name" value="AA9_LPMO"/>
</dbReference>
<evidence type="ECO:0000256" key="4">
    <source>
        <dbReference type="ARBA" id="ARBA00022723"/>
    </source>
</evidence>
<keyword evidence="10" id="KW-1015">Disulfide bond</keyword>
<evidence type="ECO:0000256" key="7">
    <source>
        <dbReference type="ARBA" id="ARBA00023002"/>
    </source>
</evidence>
<comment type="subcellular location">
    <subcellularLocation>
        <location evidence="2">Secreted</location>
    </subcellularLocation>
</comment>
<evidence type="ECO:0000313" key="18">
    <source>
        <dbReference type="EMBL" id="KAF2730068.1"/>
    </source>
</evidence>
<evidence type="ECO:0000256" key="15">
    <source>
        <dbReference type="ARBA" id="ARBA00047174"/>
    </source>
</evidence>
<dbReference type="Proteomes" id="UP000799444">
    <property type="component" value="Unassembled WGS sequence"/>
</dbReference>
<dbReference type="GO" id="GO:0004497">
    <property type="term" value="F:monooxygenase activity"/>
    <property type="evidence" value="ECO:0007669"/>
    <property type="project" value="UniProtKB-KW"/>
</dbReference>
<evidence type="ECO:0000256" key="16">
    <source>
        <dbReference type="SAM" id="SignalP"/>
    </source>
</evidence>
<dbReference type="PANTHER" id="PTHR33353">
    <property type="entry name" value="PUTATIVE (AFU_ORTHOLOGUE AFUA_1G12560)-RELATED"/>
    <property type="match status" value="1"/>
</dbReference>
<keyword evidence="8" id="KW-0186">Copper</keyword>
<dbReference type="EMBL" id="ML996227">
    <property type="protein sequence ID" value="KAF2730068.1"/>
    <property type="molecule type" value="Genomic_DNA"/>
</dbReference>
<evidence type="ECO:0000256" key="1">
    <source>
        <dbReference type="ARBA" id="ARBA00001973"/>
    </source>
</evidence>
<dbReference type="GO" id="GO:0046872">
    <property type="term" value="F:metal ion binding"/>
    <property type="evidence" value="ECO:0007669"/>
    <property type="project" value="UniProtKB-KW"/>
</dbReference>
<feature type="domain" description="Auxiliary Activity family 9 catalytic" evidence="17">
    <location>
        <begin position="20"/>
        <end position="188"/>
    </location>
</feature>
<keyword evidence="6" id="KW-0136">Cellulose degradation</keyword>
<dbReference type="AlphaFoldDB" id="A0A9P4QMG7"/>
<dbReference type="Pfam" id="PF03443">
    <property type="entry name" value="AA9"/>
    <property type="match status" value="1"/>
</dbReference>
<sequence length="212" mass="23384">MRLATTLALTSALAGSTTAHYVMGRLILDGKWTNTWEYVREVSPKENTSAGLALVSPNIDPTSPDIRCGRNATLGWSKPKVAIVKAGDTIGFGAGEPKLEGTDAPRLYHPGFGSAWLSKYEGEGSLDEYDGSGEWVKILQIVNRTEQSVDFDLPENKPYYDKLKAIWGTFRVDSWNFTIPATTPPDVYFSSYDYALDPTKIFVPPEPQVWTG</sequence>
<evidence type="ECO:0000256" key="9">
    <source>
        <dbReference type="ARBA" id="ARBA00023033"/>
    </source>
</evidence>
<evidence type="ECO:0000256" key="12">
    <source>
        <dbReference type="ARBA" id="ARBA00023326"/>
    </source>
</evidence>
<keyword evidence="3" id="KW-0964">Secreted</keyword>
<keyword evidence="4" id="KW-0479">Metal-binding</keyword>
<dbReference type="OrthoDB" id="6038816at2759"/>
<keyword evidence="5 16" id="KW-0732">Signal</keyword>
<evidence type="ECO:0000256" key="11">
    <source>
        <dbReference type="ARBA" id="ARBA00023277"/>
    </source>
</evidence>
<keyword evidence="12" id="KW-0624">Polysaccharide degradation</keyword>
<dbReference type="InterPro" id="IPR049892">
    <property type="entry name" value="AA9"/>
</dbReference>
<keyword evidence="9" id="KW-0503">Monooxygenase</keyword>
<keyword evidence="7" id="KW-0560">Oxidoreductase</keyword>
<evidence type="ECO:0000256" key="3">
    <source>
        <dbReference type="ARBA" id="ARBA00022525"/>
    </source>
</evidence>
<evidence type="ECO:0000256" key="13">
    <source>
        <dbReference type="ARBA" id="ARBA00044502"/>
    </source>
</evidence>
<keyword evidence="11" id="KW-0119">Carbohydrate metabolism</keyword>
<proteinExistence type="inferred from homology"/>
<organism evidence="18 19">
    <name type="scientific">Polyplosphaeria fusca</name>
    <dbReference type="NCBI Taxonomy" id="682080"/>
    <lineage>
        <taxon>Eukaryota</taxon>
        <taxon>Fungi</taxon>
        <taxon>Dikarya</taxon>
        <taxon>Ascomycota</taxon>
        <taxon>Pezizomycotina</taxon>
        <taxon>Dothideomycetes</taxon>
        <taxon>Pleosporomycetidae</taxon>
        <taxon>Pleosporales</taxon>
        <taxon>Tetraplosphaeriaceae</taxon>
        <taxon>Polyplosphaeria</taxon>
    </lineage>
</organism>
<dbReference type="EC" id="1.14.99.56" evidence="15"/>
<evidence type="ECO:0000313" key="19">
    <source>
        <dbReference type="Proteomes" id="UP000799444"/>
    </source>
</evidence>
<evidence type="ECO:0000256" key="14">
    <source>
        <dbReference type="ARBA" id="ARBA00045077"/>
    </source>
</evidence>
<evidence type="ECO:0000259" key="17">
    <source>
        <dbReference type="Pfam" id="PF03443"/>
    </source>
</evidence>
<comment type="caution">
    <text evidence="18">The sequence shown here is derived from an EMBL/GenBank/DDBJ whole genome shotgun (WGS) entry which is preliminary data.</text>
</comment>
<protein>
    <recommendedName>
        <fullName evidence="15">lytic cellulose monooxygenase (C4-dehydrogenating)</fullName>
        <ecNumber evidence="15">1.14.99.56</ecNumber>
    </recommendedName>
</protein>
<dbReference type="GO" id="GO:0030245">
    <property type="term" value="P:cellulose catabolic process"/>
    <property type="evidence" value="ECO:0007669"/>
    <property type="project" value="UniProtKB-KW"/>
</dbReference>
<feature type="chain" id="PRO_5040354209" description="lytic cellulose monooxygenase (C4-dehydrogenating)" evidence="16">
    <location>
        <begin position="20"/>
        <end position="212"/>
    </location>
</feature>
<comment type="cofactor">
    <cofactor evidence="1">
        <name>Cu(2+)</name>
        <dbReference type="ChEBI" id="CHEBI:29036"/>
    </cofactor>
</comment>
<evidence type="ECO:0000256" key="5">
    <source>
        <dbReference type="ARBA" id="ARBA00022729"/>
    </source>
</evidence>
<comment type="similarity">
    <text evidence="13">Belongs to the polysaccharide monooxygenase AA9 family.</text>
</comment>
<comment type="catalytic activity">
    <reaction evidence="14">
        <text>[(1-&gt;4)-beta-D-glucosyl]n+m + reduced acceptor + O2 = 4-dehydro-beta-D-glucosyl-[(1-&gt;4)-beta-D-glucosyl]n-1 + [(1-&gt;4)-beta-D-glucosyl]m + acceptor + H2O.</text>
        <dbReference type="EC" id="1.14.99.56"/>
    </reaction>
</comment>
<dbReference type="Gene3D" id="2.70.50.70">
    <property type="match status" value="1"/>
</dbReference>
<keyword evidence="19" id="KW-1185">Reference proteome</keyword>
<evidence type="ECO:0000256" key="6">
    <source>
        <dbReference type="ARBA" id="ARBA00023001"/>
    </source>
</evidence>